<sequence length="183" mass="18129" precursor="true">MIKKMLAVLIGLSVAALLSIGLAGPATADQTTQPATIDPTTTPLTGTLSDGSGAVQGTFAVQRFITAPDGTAQAVGSFTGTITDGSGAVTQGTQDLAIPVDLAQSSGSCQILDLVLGPLNLDLLGLQVHLDTVHLNLTAQAGAGNLVGNLLCAIAGLLDGPLPLSTVLSQIVALLNQLLGALA</sequence>
<evidence type="ECO:0000313" key="4">
    <source>
        <dbReference type="Proteomes" id="UP000002218"/>
    </source>
</evidence>
<protein>
    <recommendedName>
        <fullName evidence="5">ABC transporter substrate-binding protein</fullName>
    </recommendedName>
</protein>
<keyword evidence="4" id="KW-1185">Reference proteome</keyword>
<dbReference type="EMBL" id="CP001737">
    <property type="protein sequence ID" value="ACV78181.1"/>
    <property type="molecule type" value="Genomic_DNA"/>
</dbReference>
<dbReference type="eggNOG" id="ENOG50334U4">
    <property type="taxonomic scope" value="Bacteria"/>
</dbReference>
<dbReference type="InParanoid" id="C8XGJ8"/>
<dbReference type="HOGENOM" id="CLU_126942_0_0_11"/>
<accession>C8XGJ8</accession>
<dbReference type="AlphaFoldDB" id="C8XGJ8"/>
<reference evidence="3 4" key="2">
    <citation type="journal article" date="2010" name="Stand. Genomic Sci.">
        <title>Complete genome sequence of Nakamurella multipartita type strain (Y-104).</title>
        <authorList>
            <person name="Tice H."/>
            <person name="Mayilraj S."/>
            <person name="Sims D."/>
            <person name="Lapidus A."/>
            <person name="Nolan M."/>
            <person name="Lucas S."/>
            <person name="Glavina Del Rio T."/>
            <person name="Copeland A."/>
            <person name="Cheng J.F."/>
            <person name="Meincke L."/>
            <person name="Bruce D."/>
            <person name="Goodwin L."/>
            <person name="Pitluck S."/>
            <person name="Ivanova N."/>
            <person name="Mavromatis K."/>
            <person name="Ovchinnikova G."/>
            <person name="Pati A."/>
            <person name="Chen A."/>
            <person name="Palaniappan K."/>
            <person name="Land M."/>
            <person name="Hauser L."/>
            <person name="Chang Y.J."/>
            <person name="Jeffries C.D."/>
            <person name="Detter J.C."/>
            <person name="Brettin T."/>
            <person name="Rohde M."/>
            <person name="Goker M."/>
            <person name="Bristow J."/>
            <person name="Eisen J.A."/>
            <person name="Markowitz V."/>
            <person name="Hugenholtz P."/>
            <person name="Kyrpides N.C."/>
            <person name="Klenk H.P."/>
            <person name="Chen F."/>
        </authorList>
    </citation>
    <scope>NUCLEOTIDE SEQUENCE [LARGE SCALE GENOMIC DNA]</scope>
    <source>
        <strain evidence="4">ATCC 700099 / DSM 44233 / CIP 104796 / JCM 9543 / NBRC 105858 / Y-104</strain>
    </source>
</reference>
<name>C8XGJ8_NAKMY</name>
<feature type="signal peptide" evidence="2">
    <location>
        <begin position="1"/>
        <end position="28"/>
    </location>
</feature>
<gene>
    <name evidence="3" type="ordered locus">Namu_1791</name>
</gene>
<evidence type="ECO:0000256" key="1">
    <source>
        <dbReference type="SAM" id="MobiDB-lite"/>
    </source>
</evidence>
<keyword evidence="2" id="KW-0732">Signal</keyword>
<proteinExistence type="predicted"/>
<feature type="region of interest" description="Disordered" evidence="1">
    <location>
        <begin position="27"/>
        <end position="48"/>
    </location>
</feature>
<dbReference type="KEGG" id="nml:Namu_1791"/>
<dbReference type="Proteomes" id="UP000002218">
    <property type="component" value="Chromosome"/>
</dbReference>
<evidence type="ECO:0000313" key="3">
    <source>
        <dbReference type="EMBL" id="ACV78181.1"/>
    </source>
</evidence>
<evidence type="ECO:0000256" key="2">
    <source>
        <dbReference type="SAM" id="SignalP"/>
    </source>
</evidence>
<organism evidence="3 4">
    <name type="scientific">Nakamurella multipartita (strain ATCC 700099 / DSM 44233 / CIP 104796 / JCM 9543 / NBRC 105858 / Y-104)</name>
    <name type="common">Microsphaera multipartita</name>
    <dbReference type="NCBI Taxonomy" id="479431"/>
    <lineage>
        <taxon>Bacteria</taxon>
        <taxon>Bacillati</taxon>
        <taxon>Actinomycetota</taxon>
        <taxon>Actinomycetes</taxon>
        <taxon>Nakamurellales</taxon>
        <taxon>Nakamurellaceae</taxon>
        <taxon>Nakamurella</taxon>
    </lineage>
</organism>
<evidence type="ECO:0008006" key="5">
    <source>
        <dbReference type="Google" id="ProtNLM"/>
    </source>
</evidence>
<reference evidence="4" key="1">
    <citation type="submission" date="2009-09" db="EMBL/GenBank/DDBJ databases">
        <title>The complete genome of Nakamurella multipartita DSM 44233.</title>
        <authorList>
            <consortium name="US DOE Joint Genome Institute (JGI-PGF)"/>
            <person name="Lucas S."/>
            <person name="Copeland A."/>
            <person name="Lapidus A."/>
            <person name="Glavina del Rio T."/>
            <person name="Dalin E."/>
            <person name="Tice H."/>
            <person name="Bruce D."/>
            <person name="Goodwin L."/>
            <person name="Pitluck S."/>
            <person name="Kyrpides N."/>
            <person name="Mavromatis K."/>
            <person name="Ivanova N."/>
            <person name="Ovchinnikova G."/>
            <person name="Sims D."/>
            <person name="Meincke L."/>
            <person name="Brettin T."/>
            <person name="Detter J.C."/>
            <person name="Han C."/>
            <person name="Larimer F."/>
            <person name="Land M."/>
            <person name="Hauser L."/>
            <person name="Markowitz V."/>
            <person name="Cheng J.-F."/>
            <person name="Hugenholtz P."/>
            <person name="Woyke T."/>
            <person name="Wu D."/>
            <person name="Klenk H.-P."/>
            <person name="Eisen J.A."/>
        </authorList>
    </citation>
    <scope>NUCLEOTIDE SEQUENCE [LARGE SCALE GENOMIC DNA]</scope>
    <source>
        <strain evidence="4">ATCC 700099 / DSM 44233 / CIP 104796 / JCM 9543 / NBRC 105858 / Y-104</strain>
    </source>
</reference>
<feature type="chain" id="PRO_5002994275" description="ABC transporter substrate-binding protein" evidence="2">
    <location>
        <begin position="29"/>
        <end position="183"/>
    </location>
</feature>